<dbReference type="GeneTree" id="ENSGT00940000160153"/>
<dbReference type="InterPro" id="IPR027417">
    <property type="entry name" value="P-loop_NTPase"/>
</dbReference>
<dbReference type="SUPFAM" id="SSF52540">
    <property type="entry name" value="P-loop containing nucleoside triphosphate hydrolases"/>
    <property type="match status" value="1"/>
</dbReference>
<dbReference type="GO" id="GO:0005525">
    <property type="term" value="F:GTP binding"/>
    <property type="evidence" value="ECO:0007669"/>
    <property type="project" value="UniProtKB-KW"/>
</dbReference>
<sequence>MEHLKAEITCSICLETLDDPVSIDCGHNFCHSCLSEHWSRVSSQHYWCPECRRPYNKYRVIPDIRLRNLVEKIGQLQLEKEAMSDQPGPGDPVQLTESNSDGDLVLNEGVLSRILESEEVRDAHVCLIAILGEQRRGKSFLLNYLLRRFQNMEAGDESWMGQEDEPLIGFRWEAGVQVTTLGVWMWNQPFWVQTAEGKVRESQDKDPGGDE</sequence>
<dbReference type="GO" id="GO:0008270">
    <property type="term" value="F:zinc ion binding"/>
    <property type="evidence" value="ECO:0007669"/>
    <property type="project" value="UniProtKB-KW"/>
</dbReference>
<feature type="domain" description="GB1/RHD3-type G" evidence="9">
    <location>
        <begin position="122"/>
        <end position="211"/>
    </location>
</feature>
<evidence type="ECO:0000256" key="1">
    <source>
        <dbReference type="ARBA" id="ARBA00022723"/>
    </source>
</evidence>
<dbReference type="Proteomes" id="UP000694392">
    <property type="component" value="Unplaced"/>
</dbReference>
<dbReference type="SUPFAM" id="SSF57850">
    <property type="entry name" value="RING/U-box"/>
    <property type="match status" value="1"/>
</dbReference>
<dbReference type="PROSITE" id="PS50089">
    <property type="entry name" value="ZF_RING_2"/>
    <property type="match status" value="1"/>
</dbReference>
<keyword evidence="5" id="KW-0342">GTP-binding</keyword>
<dbReference type="InterPro" id="IPR030386">
    <property type="entry name" value="G_GB1_RHD3_dom"/>
</dbReference>
<dbReference type="Pfam" id="PF02263">
    <property type="entry name" value="GBP"/>
    <property type="match status" value="1"/>
</dbReference>
<dbReference type="InterPro" id="IPR015894">
    <property type="entry name" value="Guanylate-bd_N"/>
</dbReference>
<dbReference type="Ensembl" id="ENSSPUT00000008435.1">
    <property type="protein sequence ID" value="ENSSPUP00000007915.1"/>
    <property type="gene ID" value="ENSSPUG00000006125.1"/>
</dbReference>
<evidence type="ECO:0000313" key="10">
    <source>
        <dbReference type="Ensembl" id="ENSSPUP00000007915.1"/>
    </source>
</evidence>
<evidence type="ECO:0000256" key="4">
    <source>
        <dbReference type="ARBA" id="ARBA00022833"/>
    </source>
</evidence>
<evidence type="ECO:0000256" key="3">
    <source>
        <dbReference type="ARBA" id="ARBA00022771"/>
    </source>
</evidence>
<name>A0A8D0GJY7_SPHPU</name>
<dbReference type="GO" id="GO:0003924">
    <property type="term" value="F:GTPase activity"/>
    <property type="evidence" value="ECO:0007669"/>
    <property type="project" value="InterPro"/>
</dbReference>
<keyword evidence="1" id="KW-0479">Metal-binding</keyword>
<dbReference type="InterPro" id="IPR013083">
    <property type="entry name" value="Znf_RING/FYVE/PHD"/>
</dbReference>
<proteinExistence type="inferred from homology"/>
<accession>A0A8D0GJY7</accession>
<reference evidence="10" key="1">
    <citation type="submission" date="2025-05" db="UniProtKB">
        <authorList>
            <consortium name="Ensembl"/>
        </authorList>
    </citation>
    <scope>IDENTIFICATION</scope>
</reference>
<evidence type="ECO:0000313" key="11">
    <source>
        <dbReference type="Proteomes" id="UP000694392"/>
    </source>
</evidence>
<dbReference type="Ensembl" id="ENSSPUT00000008430.1">
    <property type="protein sequence ID" value="ENSSPUP00000007909.1"/>
    <property type="gene ID" value="ENSSPUG00000006125.1"/>
</dbReference>
<evidence type="ECO:0008006" key="12">
    <source>
        <dbReference type="Google" id="ProtNLM"/>
    </source>
</evidence>
<evidence type="ECO:0000259" key="8">
    <source>
        <dbReference type="PROSITE" id="PS50089"/>
    </source>
</evidence>
<dbReference type="Pfam" id="PF15227">
    <property type="entry name" value="zf-C3HC4_4"/>
    <property type="match status" value="1"/>
</dbReference>
<evidence type="ECO:0000256" key="7">
    <source>
        <dbReference type="PROSITE-ProRule" id="PRU01052"/>
    </source>
</evidence>
<dbReference type="Gene3D" id="3.30.40.10">
    <property type="entry name" value="Zinc/RING finger domain, C3HC4 (zinc finger)"/>
    <property type="match status" value="1"/>
</dbReference>
<keyword evidence="4" id="KW-0862">Zinc</keyword>
<evidence type="ECO:0000256" key="2">
    <source>
        <dbReference type="ARBA" id="ARBA00022741"/>
    </source>
</evidence>
<keyword evidence="2" id="KW-0547">Nucleotide-binding</keyword>
<protein>
    <recommendedName>
        <fullName evidence="12">RING-type domain-containing protein</fullName>
    </recommendedName>
</protein>
<dbReference type="PROSITE" id="PS00518">
    <property type="entry name" value="ZF_RING_1"/>
    <property type="match status" value="1"/>
</dbReference>
<evidence type="ECO:0000256" key="5">
    <source>
        <dbReference type="ARBA" id="ARBA00023134"/>
    </source>
</evidence>
<comment type="similarity">
    <text evidence="7">Belongs to the TRAFAC class dynamin-like GTPase superfamily. GB1/RHD3 GTPase family.</text>
</comment>
<dbReference type="PANTHER" id="PTHR10751">
    <property type="entry name" value="GUANYLATE BINDING PROTEIN"/>
    <property type="match status" value="1"/>
</dbReference>
<dbReference type="SMART" id="SM00184">
    <property type="entry name" value="RING"/>
    <property type="match status" value="1"/>
</dbReference>
<dbReference type="AlphaFoldDB" id="A0A8D0GJY7"/>
<feature type="domain" description="RING-type" evidence="8">
    <location>
        <begin position="10"/>
        <end position="52"/>
    </location>
</feature>
<dbReference type="OMA" id="YRVIPDI"/>
<dbReference type="InterPro" id="IPR001841">
    <property type="entry name" value="Znf_RING"/>
</dbReference>
<dbReference type="PROSITE" id="PS51715">
    <property type="entry name" value="G_GB1_RHD3"/>
    <property type="match status" value="1"/>
</dbReference>
<keyword evidence="3 6" id="KW-0863">Zinc-finger</keyword>
<evidence type="ECO:0000256" key="6">
    <source>
        <dbReference type="PROSITE-ProRule" id="PRU00175"/>
    </source>
</evidence>
<dbReference type="InterPro" id="IPR017907">
    <property type="entry name" value="Znf_RING_CS"/>
</dbReference>
<evidence type="ECO:0000259" key="9">
    <source>
        <dbReference type="PROSITE" id="PS51715"/>
    </source>
</evidence>
<organism evidence="10 11">
    <name type="scientific">Sphenodon punctatus</name>
    <name type="common">Tuatara</name>
    <name type="synonym">Hatteria punctata</name>
    <dbReference type="NCBI Taxonomy" id="8508"/>
    <lineage>
        <taxon>Eukaryota</taxon>
        <taxon>Metazoa</taxon>
        <taxon>Chordata</taxon>
        <taxon>Craniata</taxon>
        <taxon>Vertebrata</taxon>
        <taxon>Euteleostomi</taxon>
        <taxon>Lepidosauria</taxon>
        <taxon>Sphenodontia</taxon>
        <taxon>Sphenodontidae</taxon>
        <taxon>Sphenodon</taxon>
    </lineage>
</organism>
<keyword evidence="11" id="KW-1185">Reference proteome</keyword>
<dbReference type="Gene3D" id="3.40.50.300">
    <property type="entry name" value="P-loop containing nucleotide triphosphate hydrolases"/>
    <property type="match status" value="1"/>
</dbReference>